<dbReference type="AlphaFoldDB" id="A0A5M3XIB9"/>
<gene>
    <name evidence="2" type="ORF">Aple_041310</name>
</gene>
<comment type="caution">
    <text evidence="2">The sequence shown here is derived from an EMBL/GenBank/DDBJ whole genome shotgun (WGS) entry which is preliminary data.</text>
</comment>
<feature type="chain" id="PRO_5024393505" evidence="1">
    <location>
        <begin position="28"/>
        <end position="116"/>
    </location>
</feature>
<reference evidence="2 3" key="1">
    <citation type="submission" date="2019-10" db="EMBL/GenBank/DDBJ databases">
        <title>Whole genome shotgun sequence of Acrocarpospora pleiomorpha NBRC 16267.</title>
        <authorList>
            <person name="Ichikawa N."/>
            <person name="Kimura A."/>
            <person name="Kitahashi Y."/>
            <person name="Komaki H."/>
            <person name="Oguchi A."/>
        </authorList>
    </citation>
    <scope>NUCLEOTIDE SEQUENCE [LARGE SCALE GENOMIC DNA]</scope>
    <source>
        <strain evidence="2 3">NBRC 16267</strain>
    </source>
</reference>
<keyword evidence="1" id="KW-0732">Signal</keyword>
<evidence type="ECO:0000313" key="3">
    <source>
        <dbReference type="Proteomes" id="UP000377595"/>
    </source>
</evidence>
<protein>
    <submittedName>
        <fullName evidence="2">Uncharacterized protein</fullName>
    </submittedName>
</protein>
<feature type="signal peptide" evidence="1">
    <location>
        <begin position="1"/>
        <end position="27"/>
    </location>
</feature>
<organism evidence="2 3">
    <name type="scientific">Acrocarpospora pleiomorpha</name>
    <dbReference type="NCBI Taxonomy" id="90975"/>
    <lineage>
        <taxon>Bacteria</taxon>
        <taxon>Bacillati</taxon>
        <taxon>Actinomycetota</taxon>
        <taxon>Actinomycetes</taxon>
        <taxon>Streptosporangiales</taxon>
        <taxon>Streptosporangiaceae</taxon>
        <taxon>Acrocarpospora</taxon>
    </lineage>
</organism>
<dbReference type="Proteomes" id="UP000377595">
    <property type="component" value="Unassembled WGS sequence"/>
</dbReference>
<accession>A0A5M3XIB9</accession>
<sequence>MQVKRIAAALAACATAVVLCQVAPASAAVKTSSGVNPAPVSAMATWSCDGRRVNPTVKAATLECARSGAADLNYSRGVWDCDWQVDIWTGPRYYPWVVTNSCNSELIGWDFVFGEG</sequence>
<name>A0A5M3XIB9_9ACTN</name>
<dbReference type="EMBL" id="BLAF01000022">
    <property type="protein sequence ID" value="GES21235.1"/>
    <property type="molecule type" value="Genomic_DNA"/>
</dbReference>
<keyword evidence="3" id="KW-1185">Reference proteome</keyword>
<evidence type="ECO:0000313" key="2">
    <source>
        <dbReference type="EMBL" id="GES21235.1"/>
    </source>
</evidence>
<evidence type="ECO:0000256" key="1">
    <source>
        <dbReference type="SAM" id="SignalP"/>
    </source>
</evidence>
<proteinExistence type="predicted"/>